<proteinExistence type="inferred from homology"/>
<dbReference type="InterPro" id="IPR004147">
    <property type="entry name" value="ABC1_dom"/>
</dbReference>
<dbReference type="InterPro" id="IPR044095">
    <property type="entry name" value="ADCK2_dom"/>
</dbReference>
<dbReference type="CDD" id="cd13971">
    <property type="entry name" value="ADCK2-like"/>
    <property type="match status" value="1"/>
</dbReference>
<organism evidence="3 4">
    <name type="scientific">Jaapia argillacea MUCL 33604</name>
    <dbReference type="NCBI Taxonomy" id="933084"/>
    <lineage>
        <taxon>Eukaryota</taxon>
        <taxon>Fungi</taxon>
        <taxon>Dikarya</taxon>
        <taxon>Basidiomycota</taxon>
        <taxon>Agaricomycotina</taxon>
        <taxon>Agaricomycetes</taxon>
        <taxon>Agaricomycetidae</taxon>
        <taxon>Jaapiales</taxon>
        <taxon>Jaapiaceae</taxon>
        <taxon>Jaapia</taxon>
    </lineage>
</organism>
<dbReference type="OrthoDB" id="1290869at2759"/>
<comment type="similarity">
    <text evidence="1">Belongs to the protein kinase superfamily. ADCK protein kinase family.</text>
</comment>
<dbReference type="InParanoid" id="A0A067Q8B5"/>
<dbReference type="FunCoup" id="A0A067Q8B5">
    <property type="interactions" value="31"/>
</dbReference>
<evidence type="ECO:0000313" key="3">
    <source>
        <dbReference type="EMBL" id="KDQ63288.1"/>
    </source>
</evidence>
<keyword evidence="4" id="KW-1185">Reference proteome</keyword>
<evidence type="ECO:0000256" key="1">
    <source>
        <dbReference type="ARBA" id="ARBA00009670"/>
    </source>
</evidence>
<feature type="domain" description="ABC1 atypical kinase-like" evidence="2">
    <location>
        <begin position="214"/>
        <end position="265"/>
    </location>
</feature>
<evidence type="ECO:0000259" key="2">
    <source>
        <dbReference type="Pfam" id="PF03109"/>
    </source>
</evidence>
<dbReference type="Proteomes" id="UP000027265">
    <property type="component" value="Unassembled WGS sequence"/>
</dbReference>
<dbReference type="PANTHER" id="PTHR45890:SF1">
    <property type="entry name" value="AARF DOMAIN CONTAINING KINASE 2"/>
    <property type="match status" value="1"/>
</dbReference>
<dbReference type="EMBL" id="KL197710">
    <property type="protein sequence ID" value="KDQ63288.1"/>
    <property type="molecule type" value="Genomic_DNA"/>
</dbReference>
<evidence type="ECO:0000313" key="4">
    <source>
        <dbReference type="Proteomes" id="UP000027265"/>
    </source>
</evidence>
<sequence>MVLRFTSLPLGLRLSLLPPRPIVFSTVRHTSRWAKDPHLFSYFTPSPLRRFALKRTALWLVPVAGGLTLYFAPQPQNLLQSIFSSPKIIPCPDESVSPQSNVHHIIPSPAEPDQTLLARISRFLRDCILEPIQTGQRFIYLVFIFLPVMISAPMLLVGKPEPGLNGDRWGAVWWYDYLVLQMTRAGPTFVKLSQWAASRADLFPTALCERMGRLHSRGKPHSFGHTKRVIERVFQRPFDEVFEEFDHDPIGCGAIAQVYKATLKKDLIPPSQLPPRRSHTPLPVSLTPMLQEPTAVPTATVAIKVLHPRVDKLISRDLSIMSFFAHIISVFPGMQWISLPEEVDVFGHMMYDQLDLRHEAENLERFEKNFRDRNEPIAFPRPLMVWSTRDVLVEEYQNALPLESFLKNGGGPFDHLLAELGLDAFLNMLLLDNFVHSDLHPGNIMIKFSKPPLQHLKEDFFNYINIFKKYDPDPAPTISSAYDPSHLSDSDLIVNRLRDTFHEPDTWRQELFSLETEGYIPELVFIDAGLVTQLDSQNRRNFLDLFRAVAEFDGYRTGQLMVERCRTPDLAIDTETFALKMQHIVLNVKRKTFSLGSIKISDILTDVLKAVRQHHVKMEGDFINTVISILLLEGIGRQLDPGLDLFKSALPILRQLGRQMAVQESMKDVKELPRSNLGAFLKLWVWMEAREMVTAAILDADELVRYDWLTPGI</sequence>
<dbReference type="STRING" id="933084.A0A067Q8B5"/>
<name>A0A067Q8B5_9AGAM</name>
<reference evidence="4" key="1">
    <citation type="journal article" date="2014" name="Proc. Natl. Acad. Sci. U.S.A.">
        <title>Extensive sampling of basidiomycete genomes demonstrates inadequacy of the white-rot/brown-rot paradigm for wood decay fungi.</title>
        <authorList>
            <person name="Riley R."/>
            <person name="Salamov A.A."/>
            <person name="Brown D.W."/>
            <person name="Nagy L.G."/>
            <person name="Floudas D."/>
            <person name="Held B.W."/>
            <person name="Levasseur A."/>
            <person name="Lombard V."/>
            <person name="Morin E."/>
            <person name="Otillar R."/>
            <person name="Lindquist E.A."/>
            <person name="Sun H."/>
            <person name="LaButti K.M."/>
            <person name="Schmutz J."/>
            <person name="Jabbour D."/>
            <person name="Luo H."/>
            <person name="Baker S.E."/>
            <person name="Pisabarro A.G."/>
            <person name="Walton J.D."/>
            <person name="Blanchette R.A."/>
            <person name="Henrissat B."/>
            <person name="Martin F."/>
            <person name="Cullen D."/>
            <person name="Hibbett D.S."/>
            <person name="Grigoriev I.V."/>
        </authorList>
    </citation>
    <scope>NUCLEOTIDE SEQUENCE [LARGE SCALE GENOMIC DNA]</scope>
    <source>
        <strain evidence="4">MUCL 33604</strain>
    </source>
</reference>
<dbReference type="GO" id="GO:0005739">
    <property type="term" value="C:mitochondrion"/>
    <property type="evidence" value="ECO:0007669"/>
    <property type="project" value="TreeGrafter"/>
</dbReference>
<accession>A0A067Q8B5</accession>
<dbReference type="AlphaFoldDB" id="A0A067Q8B5"/>
<dbReference type="HOGENOM" id="CLU_006533_6_0_1"/>
<protein>
    <recommendedName>
        <fullName evidence="2">ABC1 atypical kinase-like domain-containing protein</fullName>
    </recommendedName>
</protein>
<feature type="domain" description="ABC1 atypical kinase-like" evidence="2">
    <location>
        <begin position="299"/>
        <end position="449"/>
    </location>
</feature>
<gene>
    <name evidence="3" type="ORF">JAAARDRAFT_29306</name>
</gene>
<dbReference type="SUPFAM" id="SSF56112">
    <property type="entry name" value="Protein kinase-like (PK-like)"/>
    <property type="match status" value="1"/>
</dbReference>
<dbReference type="InterPro" id="IPR052402">
    <property type="entry name" value="ADCK_kinase"/>
</dbReference>
<dbReference type="InterPro" id="IPR011009">
    <property type="entry name" value="Kinase-like_dom_sf"/>
</dbReference>
<dbReference type="PANTHER" id="PTHR45890">
    <property type="entry name" value="AARF DOMAIN CONTAINING KINASE 2 (PREDICTED)"/>
    <property type="match status" value="1"/>
</dbReference>
<dbReference type="Pfam" id="PF03109">
    <property type="entry name" value="ABC1"/>
    <property type="match status" value="2"/>
</dbReference>